<comment type="caution">
    <text evidence="2">The sequence shown here is derived from an EMBL/GenBank/DDBJ whole genome shotgun (WGS) entry which is preliminary data.</text>
</comment>
<evidence type="ECO:0000256" key="1">
    <source>
        <dbReference type="SAM" id="Phobius"/>
    </source>
</evidence>
<keyword evidence="1" id="KW-1133">Transmembrane helix</keyword>
<name>A0ABW1DAQ6_9ACTN</name>
<keyword evidence="1" id="KW-0472">Membrane</keyword>
<reference evidence="3" key="1">
    <citation type="journal article" date="2019" name="Int. J. Syst. Evol. Microbiol.">
        <title>The Global Catalogue of Microorganisms (GCM) 10K type strain sequencing project: providing services to taxonomists for standard genome sequencing and annotation.</title>
        <authorList>
            <consortium name="The Broad Institute Genomics Platform"/>
            <consortium name="The Broad Institute Genome Sequencing Center for Infectious Disease"/>
            <person name="Wu L."/>
            <person name="Ma J."/>
        </authorList>
    </citation>
    <scope>NUCLEOTIDE SEQUENCE [LARGE SCALE GENOMIC DNA]</scope>
    <source>
        <strain evidence="3">CCUG 53903</strain>
    </source>
</reference>
<proteinExistence type="predicted"/>
<gene>
    <name evidence="2" type="ORF">ACFPZ3_65895</name>
</gene>
<organism evidence="2 3">
    <name type="scientific">Nonomuraea insulae</name>
    <dbReference type="NCBI Taxonomy" id="1616787"/>
    <lineage>
        <taxon>Bacteria</taxon>
        <taxon>Bacillati</taxon>
        <taxon>Actinomycetota</taxon>
        <taxon>Actinomycetes</taxon>
        <taxon>Streptosporangiales</taxon>
        <taxon>Streptosporangiaceae</taxon>
        <taxon>Nonomuraea</taxon>
    </lineage>
</organism>
<dbReference type="RefSeq" id="WP_379524558.1">
    <property type="nucleotide sequence ID" value="NZ_JBHSPA010000118.1"/>
</dbReference>
<protein>
    <submittedName>
        <fullName evidence="2">Uncharacterized protein</fullName>
    </submittedName>
</protein>
<accession>A0ABW1DAQ6</accession>
<keyword evidence="3" id="KW-1185">Reference proteome</keyword>
<dbReference type="EMBL" id="JBHSPA010000118">
    <property type="protein sequence ID" value="MFC5835145.1"/>
    <property type="molecule type" value="Genomic_DNA"/>
</dbReference>
<keyword evidence="1" id="KW-0812">Transmembrane</keyword>
<feature type="transmembrane region" description="Helical" evidence="1">
    <location>
        <begin position="7"/>
        <end position="26"/>
    </location>
</feature>
<feature type="transmembrane region" description="Helical" evidence="1">
    <location>
        <begin position="32"/>
        <end position="53"/>
    </location>
</feature>
<sequence length="282" mass="31196">MAKGREYALLTVCATALLVGVVVYAAAGLPNLLLAVLFVPIGLCALVVAFDVLRRKGGDDDRRLLAQERDHVRRTVDFVADPDLTEAQRLAVIDSFIPRLRGQASPHRDRYVLVPELSPPARALLERARTAVMSVYTSQAMRGRLLDGLANEVLLPRQIWEIALLLRIQTHLQEEQDRAMRGVVTPELMAVLEPQQEALRRSVASVTARVEGLERYARRVQEADAALRAREALGNNDKYRALLAHTDDTEGMRELEAHGAALEETLARSVREAVEAGQTLTS</sequence>
<evidence type="ECO:0000313" key="2">
    <source>
        <dbReference type="EMBL" id="MFC5835145.1"/>
    </source>
</evidence>
<evidence type="ECO:0000313" key="3">
    <source>
        <dbReference type="Proteomes" id="UP001596058"/>
    </source>
</evidence>
<dbReference type="Proteomes" id="UP001596058">
    <property type="component" value="Unassembled WGS sequence"/>
</dbReference>